<keyword evidence="2" id="KW-1185">Reference proteome</keyword>
<dbReference type="PANTHER" id="PTHR33129">
    <property type="entry name" value="PROTEIN KINASE DOMAIN-CONTAINING PROTEIN-RELATED"/>
    <property type="match status" value="1"/>
</dbReference>
<evidence type="ECO:0000313" key="1">
    <source>
        <dbReference type="EMBL" id="KAJ7025410.1"/>
    </source>
</evidence>
<name>A0AAD6SDD1_9AGAR</name>
<dbReference type="InterPro" id="IPR052980">
    <property type="entry name" value="Crinkler_effector"/>
</dbReference>
<organism evidence="1 2">
    <name type="scientific">Mycena alexandri</name>
    <dbReference type="NCBI Taxonomy" id="1745969"/>
    <lineage>
        <taxon>Eukaryota</taxon>
        <taxon>Fungi</taxon>
        <taxon>Dikarya</taxon>
        <taxon>Basidiomycota</taxon>
        <taxon>Agaricomycotina</taxon>
        <taxon>Agaricomycetes</taxon>
        <taxon>Agaricomycetidae</taxon>
        <taxon>Agaricales</taxon>
        <taxon>Marasmiineae</taxon>
        <taxon>Mycenaceae</taxon>
        <taxon>Mycena</taxon>
    </lineage>
</organism>
<sequence length="590" mass="65447">MNSLPGFQFLGENTDYAQLHRLLWRTPTSSPPAASAAREPPTLAEYIDVWTGGEGNAEGGVDVIDVDKNDSEPTPRPGPPQLRFIDLNKHPKLRVHSLLDPRLPTVVVRGEYVEFMTHAFQVEKDDRRRFFLTGQPGIGKQSSFSAFWLALMHLGQARAWGHATSYFGCLHPANVVYYFSEAGVQHVSDGHTHRNSLTVRAAIKSSWVLIDVDIGGSPAAADWYPREWIKPCATLVWTSSPRQERLRRFRTRFRARVWYMSPWTLEEIAVLTKLEKKDPAEIQARFDLSGPVARSLFSDDSKASTAEMDSAIRRSFARGLFEFATSQEGSDEEASHRMYLVRPQESWDEDGVPHLVRVEPTYIFLSSQVAARTVELMAESAHTFRKRLASAFDHPSTLGAAGKLVESILHRALLRGSVDPFGVGGRGLSELPLIGEAPNFVFKAHMTLPPPPLYLRPQSQTFAAVDAIVVTDTVLWLVQSSASDRHSLIFKTLLAILLRLEKQGIKVHGVRLVYCLIGTDDQRVGSAARSAARKLTALKAADSADRTRELGQSETVVNWLMKLDVEGYSFGTPNGLSRVGPAPEEDTAVA</sequence>
<proteinExistence type="predicted"/>
<gene>
    <name evidence="1" type="ORF">C8F04DRAFT_1400682</name>
</gene>
<reference evidence="1" key="1">
    <citation type="submission" date="2023-03" db="EMBL/GenBank/DDBJ databases">
        <title>Massive genome expansion in bonnet fungi (Mycena s.s.) driven by repeated elements and novel gene families across ecological guilds.</title>
        <authorList>
            <consortium name="Lawrence Berkeley National Laboratory"/>
            <person name="Harder C.B."/>
            <person name="Miyauchi S."/>
            <person name="Viragh M."/>
            <person name="Kuo A."/>
            <person name="Thoen E."/>
            <person name="Andreopoulos B."/>
            <person name="Lu D."/>
            <person name="Skrede I."/>
            <person name="Drula E."/>
            <person name="Henrissat B."/>
            <person name="Morin E."/>
            <person name="Kohler A."/>
            <person name="Barry K."/>
            <person name="LaButti K."/>
            <person name="Morin E."/>
            <person name="Salamov A."/>
            <person name="Lipzen A."/>
            <person name="Mereny Z."/>
            <person name="Hegedus B."/>
            <person name="Baldrian P."/>
            <person name="Stursova M."/>
            <person name="Weitz H."/>
            <person name="Taylor A."/>
            <person name="Grigoriev I.V."/>
            <person name="Nagy L.G."/>
            <person name="Martin F."/>
            <person name="Kauserud H."/>
        </authorList>
    </citation>
    <scope>NUCLEOTIDE SEQUENCE</scope>
    <source>
        <strain evidence="1">CBHHK200</strain>
    </source>
</reference>
<dbReference type="Proteomes" id="UP001218188">
    <property type="component" value="Unassembled WGS sequence"/>
</dbReference>
<dbReference type="EMBL" id="JARJCM010000154">
    <property type="protein sequence ID" value="KAJ7025410.1"/>
    <property type="molecule type" value="Genomic_DNA"/>
</dbReference>
<comment type="caution">
    <text evidence="1">The sequence shown here is derived from an EMBL/GenBank/DDBJ whole genome shotgun (WGS) entry which is preliminary data.</text>
</comment>
<accession>A0AAD6SDD1</accession>
<evidence type="ECO:0000313" key="2">
    <source>
        <dbReference type="Proteomes" id="UP001218188"/>
    </source>
</evidence>
<protein>
    <submittedName>
        <fullName evidence="1">Uncharacterized protein</fullName>
    </submittedName>
</protein>
<dbReference type="AlphaFoldDB" id="A0AAD6SDD1"/>